<evidence type="ECO:0000259" key="8">
    <source>
        <dbReference type="PROSITE" id="PS51671"/>
    </source>
</evidence>
<feature type="compositionally biased region" description="Pro residues" evidence="7">
    <location>
        <begin position="1"/>
        <end position="13"/>
    </location>
</feature>
<dbReference type="EC" id="2.7.2.4" evidence="2"/>
<evidence type="ECO:0000256" key="5">
    <source>
        <dbReference type="ARBA" id="ARBA00022777"/>
    </source>
</evidence>
<comment type="similarity">
    <text evidence="1">Belongs to the aspartokinase family.</text>
</comment>
<dbReference type="GO" id="GO:0009089">
    <property type="term" value="P:lysine biosynthetic process via diaminopimelate"/>
    <property type="evidence" value="ECO:0007669"/>
    <property type="project" value="TreeGrafter"/>
</dbReference>
<dbReference type="GO" id="GO:0005829">
    <property type="term" value="C:cytosol"/>
    <property type="evidence" value="ECO:0007669"/>
    <property type="project" value="TreeGrafter"/>
</dbReference>
<feature type="compositionally biased region" description="Low complexity" evidence="7">
    <location>
        <begin position="14"/>
        <end position="25"/>
    </location>
</feature>
<evidence type="ECO:0000256" key="7">
    <source>
        <dbReference type="SAM" id="MobiDB-lite"/>
    </source>
</evidence>
<dbReference type="Gene3D" id="3.40.1160.10">
    <property type="entry name" value="Acetylglutamate kinase-like"/>
    <property type="match status" value="1"/>
</dbReference>
<protein>
    <recommendedName>
        <fullName evidence="2">aspartate kinase</fullName>
        <ecNumber evidence="2">2.7.2.4</ecNumber>
    </recommendedName>
</protein>
<dbReference type="GO" id="GO:0004072">
    <property type="term" value="F:aspartate kinase activity"/>
    <property type="evidence" value="ECO:0007669"/>
    <property type="project" value="UniProtKB-EC"/>
</dbReference>
<accession>A0A316Z313</accession>
<evidence type="ECO:0000256" key="3">
    <source>
        <dbReference type="ARBA" id="ARBA00022679"/>
    </source>
</evidence>
<feature type="region of interest" description="Disordered" evidence="7">
    <location>
        <begin position="441"/>
        <end position="462"/>
    </location>
</feature>
<evidence type="ECO:0000256" key="6">
    <source>
        <dbReference type="ARBA" id="ARBA00022840"/>
    </source>
</evidence>
<name>A0A316Z313_9BASI</name>
<dbReference type="AlphaFoldDB" id="A0A316Z313"/>
<dbReference type="Pfam" id="PF00696">
    <property type="entry name" value="AA_kinase"/>
    <property type="match status" value="1"/>
</dbReference>
<dbReference type="Gene3D" id="3.30.2130.10">
    <property type="entry name" value="VC0802-like"/>
    <property type="match status" value="1"/>
</dbReference>
<dbReference type="PANTHER" id="PTHR21499">
    <property type="entry name" value="ASPARTATE KINASE"/>
    <property type="match status" value="1"/>
</dbReference>
<reference evidence="9 10" key="1">
    <citation type="journal article" date="2018" name="Mol. Biol. Evol.">
        <title>Broad Genomic Sampling Reveals a Smut Pathogenic Ancestry of the Fungal Clade Ustilaginomycotina.</title>
        <authorList>
            <person name="Kijpornyongpan T."/>
            <person name="Mondo S.J."/>
            <person name="Barry K."/>
            <person name="Sandor L."/>
            <person name="Lee J."/>
            <person name="Lipzen A."/>
            <person name="Pangilinan J."/>
            <person name="LaButti K."/>
            <person name="Hainaut M."/>
            <person name="Henrissat B."/>
            <person name="Grigoriev I.V."/>
            <person name="Spatafora J.W."/>
            <person name="Aime M.C."/>
        </authorList>
    </citation>
    <scope>NUCLEOTIDE SEQUENCE [LARGE SCALE GENOMIC DNA]</scope>
    <source>
        <strain evidence="9 10">MCA 4186</strain>
    </source>
</reference>
<evidence type="ECO:0000313" key="9">
    <source>
        <dbReference type="EMBL" id="PWN96187.1"/>
    </source>
</evidence>
<keyword evidence="4" id="KW-0547">Nucleotide-binding</keyword>
<dbReference type="GeneID" id="37270569"/>
<feature type="region of interest" description="Disordered" evidence="7">
    <location>
        <begin position="1"/>
        <end position="25"/>
    </location>
</feature>
<dbReference type="InterPro" id="IPR001341">
    <property type="entry name" value="Asp_kinase"/>
</dbReference>
<keyword evidence="3" id="KW-0808">Transferase</keyword>
<dbReference type="PROSITE" id="PS51671">
    <property type="entry name" value="ACT"/>
    <property type="match status" value="1"/>
</dbReference>
<dbReference type="InterPro" id="IPR054352">
    <property type="entry name" value="ACT_Aspartokinase"/>
</dbReference>
<feature type="compositionally biased region" description="Basic and acidic residues" evidence="7">
    <location>
        <begin position="175"/>
        <end position="185"/>
    </location>
</feature>
<dbReference type="InterPro" id="IPR002912">
    <property type="entry name" value="ACT_dom"/>
</dbReference>
<dbReference type="STRING" id="58919.A0A316Z313"/>
<sequence length="654" mass="68143">MPPTTHAPSPPDPATARAVPQSAAAPDAAAAAAEHAELSSTPVAVRTLLPDTAAPSVDDTARPWLVQKYGGTSVGKFLPAIAGVIAPSYLATHRVAIVCSARSTGTKAGGTTSLLLAAAEQALAPGTPEHELAASTPTLPGANGGANPFGRTPSRVRRGDSTVGSLAGSVDSLDSEPRRSASDATVDRIRDEHVAAVRALGLASAPEQALIDDIEDDCERLRDFLMAAKILEEISPRSRDVILSIGERLSCRIVVGALQAAGVEAELVGLESVVDAAFVEELGARGGAGATSGSGNEHGLDQAFYDLLAAKMAAKVEAAQGVPVVTGYFGNVPGSLLSQVGRGYTDLCAALVAVGLGAEELQIWKEVDGVFTADPRKVPTARLIPAITPEEASELTYYGSEVIHPFTMEQAIKKRVPIRIKNVERPQGGGTVIFPAPEESGDAAEGAALRQPQTPSVSGASTPWGSMSENFGTAAATAPQPRKLPTAVTIKDDVWVLNVHSNRKTLSHGFFARIFGTLDAHGIVVDLISTSEVHVSMALSSAQANLRRPRALDRVRAELSNVGTVSVLRDMAILSLVGTQMRHMVGVAGKMFSTLAEGNINIEMISQGANEINISCVIHQKSALKALNLIHYSVLEVSPTPPNRQSGTVGRSFF</sequence>
<dbReference type="InterPro" id="IPR045865">
    <property type="entry name" value="ACT-like_dom_sf"/>
</dbReference>
<keyword evidence="6" id="KW-0067">ATP-binding</keyword>
<dbReference type="OrthoDB" id="4323675at2759"/>
<proteinExistence type="inferred from homology"/>
<organism evidence="9 10">
    <name type="scientific">Tilletiopsis washingtonensis</name>
    <dbReference type="NCBI Taxonomy" id="58919"/>
    <lineage>
        <taxon>Eukaryota</taxon>
        <taxon>Fungi</taxon>
        <taxon>Dikarya</taxon>
        <taxon>Basidiomycota</taxon>
        <taxon>Ustilaginomycotina</taxon>
        <taxon>Exobasidiomycetes</taxon>
        <taxon>Entylomatales</taxon>
        <taxon>Entylomatales incertae sedis</taxon>
        <taxon>Tilletiopsis</taxon>
    </lineage>
</organism>
<evidence type="ECO:0000313" key="10">
    <source>
        <dbReference type="Proteomes" id="UP000245946"/>
    </source>
</evidence>
<feature type="domain" description="ACT" evidence="8">
    <location>
        <begin position="576"/>
        <end position="642"/>
    </location>
</feature>
<dbReference type="EMBL" id="KZ819300">
    <property type="protein sequence ID" value="PWN96187.1"/>
    <property type="molecule type" value="Genomic_DNA"/>
</dbReference>
<feature type="compositionally biased region" description="Polar residues" evidence="7">
    <location>
        <begin position="451"/>
        <end position="462"/>
    </location>
</feature>
<dbReference type="InterPro" id="IPR001048">
    <property type="entry name" value="Asp/Glu/Uridylate_kinase"/>
</dbReference>
<dbReference type="NCBIfam" id="TIGR00657">
    <property type="entry name" value="asp_kinases"/>
    <property type="match status" value="1"/>
</dbReference>
<keyword evidence="5 9" id="KW-0418">Kinase</keyword>
<dbReference type="Proteomes" id="UP000245946">
    <property type="component" value="Unassembled WGS sequence"/>
</dbReference>
<dbReference type="PANTHER" id="PTHR21499:SF59">
    <property type="entry name" value="ASPARTOKINASE"/>
    <property type="match status" value="1"/>
</dbReference>
<dbReference type="GO" id="GO:0005524">
    <property type="term" value="F:ATP binding"/>
    <property type="evidence" value="ECO:0007669"/>
    <property type="project" value="UniProtKB-KW"/>
</dbReference>
<dbReference type="GO" id="GO:0009090">
    <property type="term" value="P:homoserine biosynthetic process"/>
    <property type="evidence" value="ECO:0007669"/>
    <property type="project" value="TreeGrafter"/>
</dbReference>
<dbReference type="SUPFAM" id="SSF55021">
    <property type="entry name" value="ACT-like"/>
    <property type="match status" value="2"/>
</dbReference>
<gene>
    <name evidence="9" type="ORF">FA09DRAFT_331437</name>
</gene>
<evidence type="ECO:0000256" key="4">
    <source>
        <dbReference type="ARBA" id="ARBA00022741"/>
    </source>
</evidence>
<dbReference type="SUPFAM" id="SSF53633">
    <property type="entry name" value="Carbamate kinase-like"/>
    <property type="match status" value="1"/>
</dbReference>
<evidence type="ECO:0000256" key="2">
    <source>
        <dbReference type="ARBA" id="ARBA00013059"/>
    </source>
</evidence>
<keyword evidence="10" id="KW-1185">Reference proteome</keyword>
<dbReference type="FunFam" id="3.30.2130.10:FF:000001">
    <property type="entry name" value="Bifunctional aspartokinase/homoserine dehydrogenase"/>
    <property type="match status" value="1"/>
</dbReference>
<dbReference type="InterPro" id="IPR036393">
    <property type="entry name" value="AceGlu_kinase-like_sf"/>
</dbReference>
<dbReference type="RefSeq" id="XP_025596466.1">
    <property type="nucleotide sequence ID" value="XM_025743025.1"/>
</dbReference>
<evidence type="ECO:0000256" key="1">
    <source>
        <dbReference type="ARBA" id="ARBA00010122"/>
    </source>
</evidence>
<dbReference type="Pfam" id="PF22468">
    <property type="entry name" value="ACT_9"/>
    <property type="match status" value="1"/>
</dbReference>
<feature type="region of interest" description="Disordered" evidence="7">
    <location>
        <begin position="130"/>
        <end position="185"/>
    </location>
</feature>